<dbReference type="PANTHER" id="PTHR11214">
    <property type="entry name" value="BETA-1,3-N-ACETYLGLUCOSAMINYLTRANSFERASE"/>
    <property type="match status" value="1"/>
</dbReference>
<name>A0A1I7U3J1_9PELO</name>
<evidence type="ECO:0000256" key="10">
    <source>
        <dbReference type="RuleBase" id="RU363063"/>
    </source>
</evidence>
<evidence type="ECO:0000256" key="8">
    <source>
        <dbReference type="ARBA" id="ARBA00023034"/>
    </source>
</evidence>
<evidence type="ECO:0000256" key="3">
    <source>
        <dbReference type="ARBA" id="ARBA00022676"/>
    </source>
</evidence>
<evidence type="ECO:0000256" key="2">
    <source>
        <dbReference type="ARBA" id="ARBA00008661"/>
    </source>
</evidence>
<keyword evidence="3 10" id="KW-0328">Glycosyltransferase</keyword>
<evidence type="ECO:0000256" key="9">
    <source>
        <dbReference type="ARBA" id="ARBA00023136"/>
    </source>
</evidence>
<evidence type="ECO:0000256" key="5">
    <source>
        <dbReference type="ARBA" id="ARBA00022692"/>
    </source>
</evidence>
<keyword evidence="6 10" id="KW-0735">Signal-anchor</keyword>
<dbReference type="GO" id="GO:0000139">
    <property type="term" value="C:Golgi membrane"/>
    <property type="evidence" value="ECO:0007669"/>
    <property type="project" value="UniProtKB-SubCell"/>
</dbReference>
<evidence type="ECO:0000313" key="12">
    <source>
        <dbReference type="WBParaSite" id="Csp11.Scaffold629.g14487.t2"/>
    </source>
</evidence>
<keyword evidence="7 10" id="KW-1133">Transmembrane helix</keyword>
<dbReference type="EC" id="2.4.1.-" evidence="10"/>
<keyword evidence="11" id="KW-1185">Reference proteome</keyword>
<dbReference type="PANTHER" id="PTHR11214:SF391">
    <property type="entry name" value="BETA-1,3-GALACTOSYLTRANSFERASE BRE-2-RELATED"/>
    <property type="match status" value="1"/>
</dbReference>
<reference evidence="12" key="1">
    <citation type="submission" date="2016-11" db="UniProtKB">
        <authorList>
            <consortium name="WormBaseParasite"/>
        </authorList>
    </citation>
    <scope>IDENTIFICATION</scope>
</reference>
<dbReference type="STRING" id="1561998.A0A1I7U3J1"/>
<evidence type="ECO:0000313" key="11">
    <source>
        <dbReference type="Proteomes" id="UP000095282"/>
    </source>
</evidence>
<proteinExistence type="inferred from homology"/>
<sequence>MTTPNRISVRNASVNSVERTSHDLVRKYTEQPLKFAYYEHFVATPPMRQPRRASSIVNRILIVLIILTCGFLLYEHVPITRIVEYKKNNKEENVSDYKNNQKFTQIDRACIQDEWQENQSLDNTSDFSDTYRISFSDIQKSFKWIHTPKLTESPEILMIISSNCDNFARRNVLRKTWISSEKNQIIGDGRMKVLFLVGVASKNEKLNTVVLEEARVFGDMIVVDLEDIYVNLPFKSITLLLYGVSKTPSSVKMIGKIDEDVIFFPDQLVPIINKGTINMSTFSIYGEKWEAGVDVNHREDAGKWYVSKNSFKCMVYPSYLSGPFYLVTRKAAERVISATKHRKYISIEDVFITGILAGDVGVNKKQIPHLYMTNDWEKFEITAWHTKKNNDQYVESWERMRTSRCKGCSRIPKNFRGSRSQYGEKNQ</sequence>
<accession>A0A1I7U3J1</accession>
<dbReference type="Proteomes" id="UP000095282">
    <property type="component" value="Unplaced"/>
</dbReference>
<comment type="similarity">
    <text evidence="2 10">Belongs to the glycosyltransferase 31 family.</text>
</comment>
<evidence type="ECO:0000256" key="1">
    <source>
        <dbReference type="ARBA" id="ARBA00004323"/>
    </source>
</evidence>
<dbReference type="AlphaFoldDB" id="A0A1I7U3J1"/>
<keyword evidence="8 10" id="KW-0333">Golgi apparatus</keyword>
<comment type="subcellular location">
    <subcellularLocation>
        <location evidence="1 10">Golgi apparatus membrane</location>
        <topology evidence="1 10">Single-pass type II membrane protein</topology>
    </subcellularLocation>
</comment>
<evidence type="ECO:0000256" key="7">
    <source>
        <dbReference type="ARBA" id="ARBA00022989"/>
    </source>
</evidence>
<protein>
    <recommendedName>
        <fullName evidence="10">Hexosyltransferase</fullName>
        <ecNumber evidence="10">2.4.1.-</ecNumber>
    </recommendedName>
</protein>
<evidence type="ECO:0000256" key="4">
    <source>
        <dbReference type="ARBA" id="ARBA00022679"/>
    </source>
</evidence>
<dbReference type="Pfam" id="PF01762">
    <property type="entry name" value="Galactosyl_T"/>
    <property type="match status" value="1"/>
</dbReference>
<dbReference type="Gene3D" id="3.90.550.50">
    <property type="match status" value="1"/>
</dbReference>
<keyword evidence="4" id="KW-0808">Transferase</keyword>
<evidence type="ECO:0000256" key="6">
    <source>
        <dbReference type="ARBA" id="ARBA00022968"/>
    </source>
</evidence>
<dbReference type="GO" id="GO:0016758">
    <property type="term" value="F:hexosyltransferase activity"/>
    <property type="evidence" value="ECO:0007669"/>
    <property type="project" value="InterPro"/>
</dbReference>
<dbReference type="WBParaSite" id="Csp11.Scaffold629.g14487.t2">
    <property type="protein sequence ID" value="Csp11.Scaffold629.g14487.t2"/>
    <property type="gene ID" value="Csp11.Scaffold629.g14487"/>
</dbReference>
<feature type="transmembrane region" description="Helical" evidence="10">
    <location>
        <begin position="56"/>
        <end position="74"/>
    </location>
</feature>
<organism evidence="11 12">
    <name type="scientific">Caenorhabditis tropicalis</name>
    <dbReference type="NCBI Taxonomy" id="1561998"/>
    <lineage>
        <taxon>Eukaryota</taxon>
        <taxon>Metazoa</taxon>
        <taxon>Ecdysozoa</taxon>
        <taxon>Nematoda</taxon>
        <taxon>Chromadorea</taxon>
        <taxon>Rhabditida</taxon>
        <taxon>Rhabditina</taxon>
        <taxon>Rhabditomorpha</taxon>
        <taxon>Rhabditoidea</taxon>
        <taxon>Rhabditidae</taxon>
        <taxon>Peloderinae</taxon>
        <taxon>Caenorhabditis</taxon>
    </lineage>
</organism>
<dbReference type="GO" id="GO:0006493">
    <property type="term" value="P:protein O-linked glycosylation"/>
    <property type="evidence" value="ECO:0007669"/>
    <property type="project" value="TreeGrafter"/>
</dbReference>
<keyword evidence="9 10" id="KW-0472">Membrane</keyword>
<keyword evidence="5 10" id="KW-0812">Transmembrane</keyword>
<dbReference type="InterPro" id="IPR002659">
    <property type="entry name" value="Glyco_trans_31"/>
</dbReference>